<organism evidence="1 2">
    <name type="scientific">Puccinia sorghi</name>
    <dbReference type="NCBI Taxonomy" id="27349"/>
    <lineage>
        <taxon>Eukaryota</taxon>
        <taxon>Fungi</taxon>
        <taxon>Dikarya</taxon>
        <taxon>Basidiomycota</taxon>
        <taxon>Pucciniomycotina</taxon>
        <taxon>Pucciniomycetes</taxon>
        <taxon>Pucciniales</taxon>
        <taxon>Pucciniaceae</taxon>
        <taxon>Puccinia</taxon>
    </lineage>
</organism>
<gene>
    <name evidence="1" type="ORF">VP01_5141g2</name>
</gene>
<evidence type="ECO:0000313" key="1">
    <source>
        <dbReference type="EMBL" id="KNZ49222.1"/>
    </source>
</evidence>
<comment type="caution">
    <text evidence="1">The sequence shown here is derived from an EMBL/GenBank/DDBJ whole genome shotgun (WGS) entry which is preliminary data.</text>
</comment>
<protein>
    <submittedName>
        <fullName evidence="1">Uncharacterized protein</fullName>
    </submittedName>
</protein>
<accession>A0A0L6ULR6</accession>
<evidence type="ECO:0000313" key="2">
    <source>
        <dbReference type="Proteomes" id="UP000037035"/>
    </source>
</evidence>
<sequence length="145" mass="15929">MILPIVIPTAYYVPDLSNLLISLTHYIQDGYSVFPSFDGHTFKCRKGKQVLCRGTTEDKVLIIPPAKSLALATTIDLLVLHNSLGHSSLPYLKAAFPDLSIKELSCHHCDTRGSLLVSEVAAAEYMITRKAEAGQSKQRKVSSEL</sequence>
<keyword evidence="2" id="KW-1185">Reference proteome</keyword>
<proteinExistence type="predicted"/>
<dbReference type="Proteomes" id="UP000037035">
    <property type="component" value="Unassembled WGS sequence"/>
</dbReference>
<dbReference type="EMBL" id="LAVV01010322">
    <property type="protein sequence ID" value="KNZ49222.1"/>
    <property type="molecule type" value="Genomic_DNA"/>
</dbReference>
<dbReference type="AlphaFoldDB" id="A0A0L6ULR6"/>
<reference evidence="1 2" key="1">
    <citation type="submission" date="2015-08" db="EMBL/GenBank/DDBJ databases">
        <title>Next Generation Sequencing and Analysis of the Genome of Puccinia sorghi L Schw, the Causal Agent of Maize Common Rust.</title>
        <authorList>
            <person name="Rochi L."/>
            <person name="Burguener G."/>
            <person name="Darino M."/>
            <person name="Turjanski A."/>
            <person name="Kreff E."/>
            <person name="Dieguez M.J."/>
            <person name="Sacco F."/>
        </authorList>
    </citation>
    <scope>NUCLEOTIDE SEQUENCE [LARGE SCALE GENOMIC DNA]</scope>
    <source>
        <strain evidence="1 2">RO10H11247</strain>
    </source>
</reference>
<name>A0A0L6ULR6_9BASI</name>
<dbReference type="VEuPathDB" id="FungiDB:VP01_5141g2"/>